<sequence length="324" mass="33980">MKFSTILPLGLSTLALAAPTPTTNEKRGTVAKRAAITDAAFGYASENGGTTGGAGGSTTTVASFAEFTSAVKGDDKAVVVVDGSFSGEGKVKVGSNKSIIGKDSGAKLSGFTIQVQDVSNVIVRNLAISKVVGGDAIGVQKATNVWLDHLDLSSDMDHGKDYYDGLLDVTHACDYITISNVYFHDHYKASLVGHSDSNGDEDKGHLTVTYANNYWKNINSRGPSFRFGTGHIYNNYYENAADGINSRLGAQILAQNNVFVGSKKPLYSVDDDGFAVAEGNDFGDGENTAPKGTFTKAPYTVDNLLDASEVKAAVVGTAGNTLSF</sequence>
<evidence type="ECO:0000256" key="3">
    <source>
        <dbReference type="ARBA" id="ARBA00004613"/>
    </source>
</evidence>
<dbReference type="SUPFAM" id="SSF51126">
    <property type="entry name" value="Pectin lyase-like"/>
    <property type="match status" value="1"/>
</dbReference>
<dbReference type="InterPro" id="IPR002022">
    <property type="entry name" value="Pec_lyase"/>
</dbReference>
<dbReference type="GO" id="GO:0005576">
    <property type="term" value="C:extracellular region"/>
    <property type="evidence" value="ECO:0007669"/>
    <property type="project" value="UniProtKB-SubCell"/>
</dbReference>
<keyword evidence="8 12" id="KW-0732">Signal</keyword>
<dbReference type="AlphaFoldDB" id="A0A2T2NR07"/>
<dbReference type="STRING" id="1448308.A0A2T2NR07"/>
<evidence type="ECO:0000256" key="9">
    <source>
        <dbReference type="ARBA" id="ARBA00022837"/>
    </source>
</evidence>
<proteinExistence type="inferred from homology"/>
<keyword evidence="15" id="KW-1185">Reference proteome</keyword>
<keyword evidence="11" id="KW-0119">Carbohydrate metabolism</keyword>
<dbReference type="GO" id="GO:0046872">
    <property type="term" value="F:metal ion binding"/>
    <property type="evidence" value="ECO:0007669"/>
    <property type="project" value="UniProtKB-KW"/>
</dbReference>
<feature type="signal peptide" evidence="12">
    <location>
        <begin position="1"/>
        <end position="17"/>
    </location>
</feature>
<dbReference type="InterPro" id="IPR011050">
    <property type="entry name" value="Pectin_lyase_fold/virulence"/>
</dbReference>
<evidence type="ECO:0000256" key="2">
    <source>
        <dbReference type="ARBA" id="ARBA00001913"/>
    </source>
</evidence>
<keyword evidence="10 11" id="KW-0456">Lyase</keyword>
<evidence type="ECO:0000313" key="14">
    <source>
        <dbReference type="EMBL" id="PSN67809.1"/>
    </source>
</evidence>
<dbReference type="SMART" id="SM00656">
    <property type="entry name" value="Amb_all"/>
    <property type="match status" value="1"/>
</dbReference>
<evidence type="ECO:0000259" key="13">
    <source>
        <dbReference type="SMART" id="SM00656"/>
    </source>
</evidence>
<name>A0A2T2NR07_CORCC</name>
<dbReference type="FunFam" id="2.160.20.10:FF:000036">
    <property type="entry name" value="Pectate lyase A"/>
    <property type="match status" value="1"/>
</dbReference>
<dbReference type="GO" id="GO:0030570">
    <property type="term" value="F:pectate lyase activity"/>
    <property type="evidence" value="ECO:0007669"/>
    <property type="project" value="UniProtKB-EC"/>
</dbReference>
<evidence type="ECO:0000256" key="7">
    <source>
        <dbReference type="ARBA" id="ARBA00022723"/>
    </source>
</evidence>
<comment type="similarity">
    <text evidence="4 11">Belongs to the polysaccharide lyase 1 family.</text>
</comment>
<dbReference type="GO" id="GO:0000272">
    <property type="term" value="P:polysaccharide catabolic process"/>
    <property type="evidence" value="ECO:0007669"/>
    <property type="project" value="UniProtKB-KW"/>
</dbReference>
<keyword evidence="6 11" id="KW-0964">Secreted</keyword>
<keyword evidence="9" id="KW-0106">Calcium</keyword>
<dbReference type="EC" id="4.2.2.2" evidence="5"/>
<dbReference type="PANTHER" id="PTHR31683:SF18">
    <property type="entry name" value="PECTATE LYASE 21-RELATED"/>
    <property type="match status" value="1"/>
</dbReference>
<reference evidence="14 15" key="1">
    <citation type="journal article" date="2018" name="Front. Microbiol.">
        <title>Genome-Wide Analysis of Corynespora cassiicola Leaf Fall Disease Putative Effectors.</title>
        <authorList>
            <person name="Lopez D."/>
            <person name="Ribeiro S."/>
            <person name="Label P."/>
            <person name="Fumanal B."/>
            <person name="Venisse J.S."/>
            <person name="Kohler A."/>
            <person name="de Oliveira R.R."/>
            <person name="Labutti K."/>
            <person name="Lipzen A."/>
            <person name="Lail K."/>
            <person name="Bauer D."/>
            <person name="Ohm R.A."/>
            <person name="Barry K.W."/>
            <person name="Spatafora J."/>
            <person name="Grigoriev I.V."/>
            <person name="Martin F.M."/>
            <person name="Pujade-Renaud V."/>
        </authorList>
    </citation>
    <scope>NUCLEOTIDE SEQUENCE [LARGE SCALE GENOMIC DNA]</scope>
    <source>
        <strain evidence="14 15">Philippines</strain>
    </source>
</reference>
<evidence type="ECO:0000256" key="4">
    <source>
        <dbReference type="ARBA" id="ARBA00010980"/>
    </source>
</evidence>
<dbReference type="EMBL" id="KZ678134">
    <property type="protein sequence ID" value="PSN67809.1"/>
    <property type="molecule type" value="Genomic_DNA"/>
</dbReference>
<dbReference type="InterPro" id="IPR045032">
    <property type="entry name" value="PEL"/>
</dbReference>
<comment type="cofactor">
    <cofactor evidence="2">
        <name>Ca(2+)</name>
        <dbReference type="ChEBI" id="CHEBI:29108"/>
    </cofactor>
</comment>
<dbReference type="Proteomes" id="UP000240883">
    <property type="component" value="Unassembled WGS sequence"/>
</dbReference>
<accession>A0A2T2NR07</accession>
<protein>
    <recommendedName>
        <fullName evidence="5">pectate lyase</fullName>
        <ecNumber evidence="5">4.2.2.2</ecNumber>
    </recommendedName>
</protein>
<dbReference type="Pfam" id="PF00544">
    <property type="entry name" value="Pectate_lyase_4"/>
    <property type="match status" value="1"/>
</dbReference>
<evidence type="ECO:0000256" key="8">
    <source>
        <dbReference type="ARBA" id="ARBA00022729"/>
    </source>
</evidence>
<evidence type="ECO:0000256" key="5">
    <source>
        <dbReference type="ARBA" id="ARBA00012272"/>
    </source>
</evidence>
<dbReference type="OrthoDB" id="1637350at2759"/>
<dbReference type="PANTHER" id="PTHR31683">
    <property type="entry name" value="PECTATE LYASE 18-RELATED"/>
    <property type="match status" value="1"/>
</dbReference>
<evidence type="ECO:0000256" key="6">
    <source>
        <dbReference type="ARBA" id="ARBA00022525"/>
    </source>
</evidence>
<keyword evidence="11" id="KW-0624">Polysaccharide degradation</keyword>
<comment type="subcellular location">
    <subcellularLocation>
        <location evidence="3 11">Secreted</location>
    </subcellularLocation>
</comment>
<gene>
    <name evidence="14" type="ORF">BS50DRAFT_599864</name>
</gene>
<comment type="catalytic activity">
    <reaction evidence="1">
        <text>Eliminative cleavage of (1-&gt;4)-alpha-D-galacturonan to give oligosaccharides with 4-deoxy-alpha-D-galact-4-enuronosyl groups at their non-reducing ends.</text>
        <dbReference type="EC" id="4.2.2.2"/>
    </reaction>
</comment>
<keyword evidence="7" id="KW-0479">Metal-binding</keyword>
<evidence type="ECO:0000256" key="12">
    <source>
        <dbReference type="SAM" id="SignalP"/>
    </source>
</evidence>
<dbReference type="Gene3D" id="2.160.20.10">
    <property type="entry name" value="Single-stranded right-handed beta-helix, Pectin lyase-like"/>
    <property type="match status" value="1"/>
</dbReference>
<feature type="domain" description="Pectate lyase" evidence="13">
    <location>
        <begin position="54"/>
        <end position="265"/>
    </location>
</feature>
<dbReference type="InterPro" id="IPR012334">
    <property type="entry name" value="Pectin_lyas_fold"/>
</dbReference>
<evidence type="ECO:0000256" key="1">
    <source>
        <dbReference type="ARBA" id="ARBA00000695"/>
    </source>
</evidence>
<feature type="chain" id="PRO_5015442714" description="pectate lyase" evidence="12">
    <location>
        <begin position="18"/>
        <end position="324"/>
    </location>
</feature>
<evidence type="ECO:0000256" key="11">
    <source>
        <dbReference type="RuleBase" id="RU361173"/>
    </source>
</evidence>
<organism evidence="14 15">
    <name type="scientific">Corynespora cassiicola Philippines</name>
    <dbReference type="NCBI Taxonomy" id="1448308"/>
    <lineage>
        <taxon>Eukaryota</taxon>
        <taxon>Fungi</taxon>
        <taxon>Dikarya</taxon>
        <taxon>Ascomycota</taxon>
        <taxon>Pezizomycotina</taxon>
        <taxon>Dothideomycetes</taxon>
        <taxon>Pleosporomycetidae</taxon>
        <taxon>Pleosporales</taxon>
        <taxon>Corynesporascaceae</taxon>
        <taxon>Corynespora</taxon>
    </lineage>
</organism>
<evidence type="ECO:0000313" key="15">
    <source>
        <dbReference type="Proteomes" id="UP000240883"/>
    </source>
</evidence>
<evidence type="ECO:0000256" key="10">
    <source>
        <dbReference type="ARBA" id="ARBA00023239"/>
    </source>
</evidence>